<dbReference type="Proteomes" id="UP000321787">
    <property type="component" value="Unassembled WGS sequence"/>
</dbReference>
<dbReference type="PANTHER" id="PTHR38784:SF1">
    <property type="entry name" value="SUCROSE PHOSPHORYLASE"/>
    <property type="match status" value="1"/>
</dbReference>
<dbReference type="SMART" id="SM01322">
    <property type="entry name" value="YaeQ"/>
    <property type="match status" value="1"/>
</dbReference>
<name>A0A510UD13_ALIFS</name>
<dbReference type="InterPro" id="IPR009822">
    <property type="entry name" value="YaeQ"/>
</dbReference>
<evidence type="ECO:0000313" key="4">
    <source>
        <dbReference type="Proteomes" id="UP000448038"/>
    </source>
</evidence>
<dbReference type="InterPro" id="IPR011335">
    <property type="entry name" value="Restrct_endonuc-II-like"/>
</dbReference>
<evidence type="ECO:0000313" key="1">
    <source>
        <dbReference type="EMBL" id="GEK12484.1"/>
    </source>
</evidence>
<dbReference type="InterPro" id="IPR038590">
    <property type="entry name" value="YaeQ_sf"/>
</dbReference>
<dbReference type="SUPFAM" id="SSF52980">
    <property type="entry name" value="Restriction endonuclease-like"/>
    <property type="match status" value="1"/>
</dbReference>
<dbReference type="PANTHER" id="PTHR38784">
    <property type="entry name" value="SUCROSE PHOSPHORYLASE"/>
    <property type="match status" value="1"/>
</dbReference>
<evidence type="ECO:0008006" key="5">
    <source>
        <dbReference type="Google" id="ProtNLM"/>
    </source>
</evidence>
<dbReference type="Gene3D" id="3.10.640.10">
    <property type="entry name" value="Restriction endonuclease-like alpha-beta roll domain"/>
    <property type="match status" value="1"/>
</dbReference>
<reference evidence="1 3" key="1">
    <citation type="submission" date="2019-07" db="EMBL/GenBank/DDBJ databases">
        <title>Whole genome shotgun sequence of Aliivibrio fischeri NBRC 101058.</title>
        <authorList>
            <person name="Hosoyama A."/>
            <person name="Uohara A."/>
            <person name="Ohji S."/>
            <person name="Ichikawa N."/>
        </authorList>
    </citation>
    <scope>NUCLEOTIDE SEQUENCE [LARGE SCALE GENOMIC DNA]</scope>
    <source>
        <strain evidence="1 3">NBRC 101058</strain>
    </source>
</reference>
<sequence length="190" mass="21869">MHAILILLGKPVALKPTIYKFRVALTDMNRDHYDSLNLTIAQHPSENTERMMARVLAFCLNAREGLTFTKGLSEVDEPDIWVREYDDTISLWIDAGEPDADRMKKATRQSKETKVYSFNSKSEVWWKQNQSKFSAYSVDVVRFDWEQIQAFAALLQRTMDISVMITGDSAFISTEQGECEVTWETLQSVE</sequence>
<dbReference type="Proteomes" id="UP000448038">
    <property type="component" value="Unassembled WGS sequence"/>
</dbReference>
<gene>
    <name evidence="1" type="primary">yaeQ</name>
    <name evidence="1" type="ORF">AFI02nite_05200</name>
    <name evidence="2" type="ORF">GNP88_06880</name>
</gene>
<accession>A0A510UD13</accession>
<reference evidence="2 4" key="2">
    <citation type="submission" date="2019-11" db="EMBL/GenBank/DDBJ databases">
        <title>Using colonization assays and comparative genomics to discover symbiosis behaviors and factors in Vibrio fischeri.</title>
        <authorList>
            <person name="Bongrand C."/>
            <person name="Moriano-Gutierrez S."/>
            <person name="Arevalo P."/>
            <person name="Mcfall-Ngai M."/>
            <person name="Visick K."/>
            <person name="Polz M.F."/>
            <person name="Ruby E.G."/>
        </authorList>
    </citation>
    <scope>NUCLEOTIDE SEQUENCE [LARGE SCALE GENOMIC DNA]</scope>
    <source>
        <strain evidence="4">emors.4.1</strain>
        <strain evidence="2">Emors.4.1</strain>
    </source>
</reference>
<comment type="caution">
    <text evidence="1">The sequence shown here is derived from an EMBL/GenBank/DDBJ whole genome shotgun (WGS) entry which is preliminary data.</text>
</comment>
<dbReference type="Pfam" id="PF07152">
    <property type="entry name" value="YaeQ"/>
    <property type="match status" value="1"/>
</dbReference>
<dbReference type="AlphaFoldDB" id="A0A510UD13"/>
<dbReference type="PIRSF" id="PIRSF011484">
    <property type="entry name" value="YaeQ"/>
    <property type="match status" value="1"/>
</dbReference>
<evidence type="ECO:0000313" key="3">
    <source>
        <dbReference type="Proteomes" id="UP000321787"/>
    </source>
</evidence>
<protein>
    <recommendedName>
        <fullName evidence="5">YaeQ family protein</fullName>
    </recommendedName>
</protein>
<dbReference type="EMBL" id="WOBN01000010">
    <property type="protein sequence ID" value="MUK48901.1"/>
    <property type="molecule type" value="Genomic_DNA"/>
</dbReference>
<proteinExistence type="predicted"/>
<organism evidence="1 3">
    <name type="scientific">Aliivibrio fischeri</name>
    <name type="common">Vibrio fischeri</name>
    <dbReference type="NCBI Taxonomy" id="668"/>
    <lineage>
        <taxon>Bacteria</taxon>
        <taxon>Pseudomonadati</taxon>
        <taxon>Pseudomonadota</taxon>
        <taxon>Gammaproteobacteria</taxon>
        <taxon>Vibrionales</taxon>
        <taxon>Vibrionaceae</taxon>
        <taxon>Aliivibrio</taxon>
    </lineage>
</organism>
<dbReference type="EMBL" id="BJTZ01000002">
    <property type="protein sequence ID" value="GEK12484.1"/>
    <property type="molecule type" value="Genomic_DNA"/>
</dbReference>
<evidence type="ECO:0000313" key="2">
    <source>
        <dbReference type="EMBL" id="MUK48901.1"/>
    </source>
</evidence>